<dbReference type="GO" id="GO:0006285">
    <property type="term" value="P:base-excision repair, AP site formation"/>
    <property type="evidence" value="ECO:0007669"/>
    <property type="project" value="TreeGrafter"/>
</dbReference>
<evidence type="ECO:0000259" key="6">
    <source>
        <dbReference type="SMART" id="SM01009"/>
    </source>
</evidence>
<keyword evidence="3" id="KW-0227">DNA damage</keyword>
<evidence type="ECO:0000313" key="8">
    <source>
        <dbReference type="Proteomes" id="UP000199183"/>
    </source>
</evidence>
<dbReference type="SUPFAM" id="SSF48150">
    <property type="entry name" value="DNA-glycosylase"/>
    <property type="match status" value="1"/>
</dbReference>
<sequence length="287" mass="31069">MLPSFRHHARLPFTPPYDAAALLAAQRVHAVTGLDEPYEPDAASITRSIRTADGPAVIRARFGDDLVDLDATVPIDDDLTARVRRWLDLDVDPRSVLTALGEDPVLGTLIDRRPGLRILGHLDDFEAASFAVLGQQVSLAAARTFQRRFVVAYGDPVAGTDYRAFPTARAIAALDVLRVREAIGLTRSRAATLHAVAVALADGLAFDGEPGLVRERLLALPGIGPWTADYLAVRAVGDRDAFPVGDLVLRRALGSVSAAHAERLSQPWRPVRAYAAFHLWTAHAYLP</sequence>
<dbReference type="STRING" id="640635.SAMN04489806_0584"/>
<dbReference type="GO" id="GO:0008725">
    <property type="term" value="F:DNA-3-methyladenine glycosylase activity"/>
    <property type="evidence" value="ECO:0007669"/>
    <property type="project" value="TreeGrafter"/>
</dbReference>
<dbReference type="GO" id="GO:0005737">
    <property type="term" value="C:cytoplasm"/>
    <property type="evidence" value="ECO:0007669"/>
    <property type="project" value="TreeGrafter"/>
</dbReference>
<feature type="domain" description="DNA-3-methyladenine glycosylase AlkA N-terminal" evidence="6">
    <location>
        <begin position="8"/>
        <end position="123"/>
    </location>
</feature>
<dbReference type="SMART" id="SM01009">
    <property type="entry name" value="AlkA_N"/>
    <property type="match status" value="1"/>
</dbReference>
<accession>A0A1H4J9X7</accession>
<dbReference type="InterPro" id="IPR010316">
    <property type="entry name" value="AlkA_N"/>
</dbReference>
<dbReference type="Pfam" id="PF00730">
    <property type="entry name" value="HhH-GPD"/>
    <property type="match status" value="1"/>
</dbReference>
<dbReference type="Gene3D" id="1.10.340.30">
    <property type="entry name" value="Hypothetical protein, domain 2"/>
    <property type="match status" value="1"/>
</dbReference>
<dbReference type="SMART" id="SM00478">
    <property type="entry name" value="ENDO3c"/>
    <property type="match status" value="1"/>
</dbReference>
<keyword evidence="4" id="KW-0234">DNA repair</keyword>
<dbReference type="AlphaFoldDB" id="A0A1H4J9X7"/>
<gene>
    <name evidence="7" type="ORF">SAMN04489806_0584</name>
</gene>
<proteinExistence type="predicted"/>
<dbReference type="Proteomes" id="UP000199183">
    <property type="component" value="Unassembled WGS sequence"/>
</dbReference>
<keyword evidence="8" id="KW-1185">Reference proteome</keyword>
<dbReference type="InterPro" id="IPR051912">
    <property type="entry name" value="Alkylbase_DNA_Glycosylase/TA"/>
</dbReference>
<dbReference type="EC" id="3.2.2.21" evidence="2"/>
<reference evidence="7 8" key="1">
    <citation type="submission" date="2016-10" db="EMBL/GenBank/DDBJ databases">
        <authorList>
            <person name="de Groot N.N."/>
        </authorList>
    </citation>
    <scope>NUCLEOTIDE SEQUENCE [LARGE SCALE GENOMIC DNA]</scope>
    <source>
        <strain evidence="7 8">DSM 21799</strain>
    </source>
</reference>
<evidence type="ECO:0000256" key="2">
    <source>
        <dbReference type="ARBA" id="ARBA00012000"/>
    </source>
</evidence>
<dbReference type="InterPro" id="IPR003265">
    <property type="entry name" value="HhH-GPD_domain"/>
</dbReference>
<dbReference type="InterPro" id="IPR023170">
    <property type="entry name" value="HhH_base_excis_C"/>
</dbReference>
<dbReference type="SUPFAM" id="SSF55945">
    <property type="entry name" value="TATA-box binding protein-like"/>
    <property type="match status" value="1"/>
</dbReference>
<dbReference type="GO" id="GO:0032993">
    <property type="term" value="C:protein-DNA complex"/>
    <property type="evidence" value="ECO:0007669"/>
    <property type="project" value="TreeGrafter"/>
</dbReference>
<name>A0A1H4J9X7_9MICO</name>
<evidence type="ECO:0000313" key="7">
    <source>
        <dbReference type="EMBL" id="SEB43129.1"/>
    </source>
</evidence>
<dbReference type="EMBL" id="FNRY01000001">
    <property type="protein sequence ID" value="SEB43129.1"/>
    <property type="molecule type" value="Genomic_DNA"/>
</dbReference>
<organism evidence="7 8">
    <name type="scientific">Paramicrobacterium humi</name>
    <dbReference type="NCBI Taxonomy" id="640635"/>
    <lineage>
        <taxon>Bacteria</taxon>
        <taxon>Bacillati</taxon>
        <taxon>Actinomycetota</taxon>
        <taxon>Actinomycetes</taxon>
        <taxon>Micrococcales</taxon>
        <taxon>Microbacteriaceae</taxon>
        <taxon>Paramicrobacterium</taxon>
    </lineage>
</organism>
<dbReference type="Gene3D" id="1.10.1670.10">
    <property type="entry name" value="Helix-hairpin-Helix base-excision DNA repair enzymes (C-terminal)"/>
    <property type="match status" value="1"/>
</dbReference>
<dbReference type="CDD" id="cd00056">
    <property type="entry name" value="ENDO3c"/>
    <property type="match status" value="1"/>
</dbReference>
<dbReference type="GO" id="GO:0032131">
    <property type="term" value="F:alkylated DNA binding"/>
    <property type="evidence" value="ECO:0007669"/>
    <property type="project" value="TreeGrafter"/>
</dbReference>
<dbReference type="GO" id="GO:0043916">
    <property type="term" value="F:DNA-7-methylguanine glycosylase activity"/>
    <property type="evidence" value="ECO:0007669"/>
    <property type="project" value="TreeGrafter"/>
</dbReference>
<protein>
    <recommendedName>
        <fullName evidence="2">DNA-3-methyladenine glycosylase II</fullName>
        <ecNumber evidence="2">3.2.2.21</ecNumber>
    </recommendedName>
</protein>
<dbReference type="RefSeq" id="WP_091179644.1">
    <property type="nucleotide sequence ID" value="NZ_FNRY01000001.1"/>
</dbReference>
<evidence type="ECO:0000256" key="3">
    <source>
        <dbReference type="ARBA" id="ARBA00022763"/>
    </source>
</evidence>
<evidence type="ECO:0000256" key="4">
    <source>
        <dbReference type="ARBA" id="ARBA00023204"/>
    </source>
</evidence>
<dbReference type="OrthoDB" id="9811249at2"/>
<dbReference type="InterPro" id="IPR037046">
    <property type="entry name" value="AlkA_N_sf"/>
</dbReference>
<dbReference type="PANTHER" id="PTHR43003:SF13">
    <property type="entry name" value="DNA-3-METHYLADENINE GLYCOSYLASE 2"/>
    <property type="match status" value="1"/>
</dbReference>
<dbReference type="GO" id="GO:0006307">
    <property type="term" value="P:DNA alkylation repair"/>
    <property type="evidence" value="ECO:0007669"/>
    <property type="project" value="TreeGrafter"/>
</dbReference>
<comment type="catalytic activity">
    <reaction evidence="1">
        <text>Hydrolysis of alkylated DNA, releasing 3-methyladenine, 3-methylguanine, 7-methylguanine and 7-methyladenine.</text>
        <dbReference type="EC" id="3.2.2.21"/>
    </reaction>
</comment>
<dbReference type="Pfam" id="PF06029">
    <property type="entry name" value="AlkA_N"/>
    <property type="match status" value="1"/>
</dbReference>
<feature type="domain" description="HhH-GPD" evidence="5">
    <location>
        <begin position="133"/>
        <end position="284"/>
    </location>
</feature>
<dbReference type="InterPro" id="IPR011257">
    <property type="entry name" value="DNA_glycosylase"/>
</dbReference>
<dbReference type="Gene3D" id="3.30.310.20">
    <property type="entry name" value="DNA-3-methyladenine glycosylase AlkA, N-terminal domain"/>
    <property type="match status" value="1"/>
</dbReference>
<evidence type="ECO:0000259" key="5">
    <source>
        <dbReference type="SMART" id="SM00478"/>
    </source>
</evidence>
<dbReference type="PANTHER" id="PTHR43003">
    <property type="entry name" value="DNA-3-METHYLADENINE GLYCOSYLASE"/>
    <property type="match status" value="1"/>
</dbReference>
<evidence type="ECO:0000256" key="1">
    <source>
        <dbReference type="ARBA" id="ARBA00000086"/>
    </source>
</evidence>